<dbReference type="EMBL" id="NPIC01000014">
    <property type="protein sequence ID" value="RDL30681.1"/>
    <property type="molecule type" value="Genomic_DNA"/>
</dbReference>
<accession>A0A370TA77</accession>
<organism evidence="2 3">
    <name type="scientific">Venustampulla echinocandica</name>
    <dbReference type="NCBI Taxonomy" id="2656787"/>
    <lineage>
        <taxon>Eukaryota</taxon>
        <taxon>Fungi</taxon>
        <taxon>Dikarya</taxon>
        <taxon>Ascomycota</taxon>
        <taxon>Pezizomycotina</taxon>
        <taxon>Leotiomycetes</taxon>
        <taxon>Helotiales</taxon>
        <taxon>Pleuroascaceae</taxon>
        <taxon>Venustampulla</taxon>
    </lineage>
</organism>
<keyword evidence="3" id="KW-1185">Reference proteome</keyword>
<evidence type="ECO:0000313" key="3">
    <source>
        <dbReference type="Proteomes" id="UP000254866"/>
    </source>
</evidence>
<proteinExistence type="predicted"/>
<evidence type="ECO:0000313" key="2">
    <source>
        <dbReference type="EMBL" id="RDL30681.1"/>
    </source>
</evidence>
<name>A0A370TA77_9HELO</name>
<dbReference type="Proteomes" id="UP000254866">
    <property type="component" value="Unassembled WGS sequence"/>
</dbReference>
<protein>
    <submittedName>
        <fullName evidence="2">Uncharacterized protein</fullName>
    </submittedName>
</protein>
<feature type="region of interest" description="Disordered" evidence="1">
    <location>
        <begin position="240"/>
        <end position="340"/>
    </location>
</feature>
<dbReference type="GeneID" id="43602875"/>
<comment type="caution">
    <text evidence="2">The sequence shown here is derived from an EMBL/GenBank/DDBJ whole genome shotgun (WGS) entry which is preliminary data.</text>
</comment>
<feature type="compositionally biased region" description="Polar residues" evidence="1">
    <location>
        <begin position="321"/>
        <end position="340"/>
    </location>
</feature>
<evidence type="ECO:0000256" key="1">
    <source>
        <dbReference type="SAM" id="MobiDB-lite"/>
    </source>
</evidence>
<dbReference type="RefSeq" id="XP_031865057.1">
    <property type="nucleotide sequence ID" value="XM_032018649.1"/>
</dbReference>
<gene>
    <name evidence="2" type="ORF">BP5553_10026</name>
</gene>
<feature type="compositionally biased region" description="Polar residues" evidence="1">
    <location>
        <begin position="254"/>
        <end position="283"/>
    </location>
</feature>
<sequence length="340" mass="37977">MNTKPTTNTATTRNIRHHDRNFQQNLVDGSVYPNRYEYPDGRIPAKPNNWQEVNQRLAQRRPSLSLSKFSEEAYEQFARADEHASKEKQVMELAIPIIEVRTELSDHIIPSTQQDLPISPNFFLAAKGPDGSLAVARRQACYDGALGARGMYSLQSYGQDKPTYDNNASTITSIYHGGTLKMYTSHLAQSNGPGRQPEYYMHQLGTWGMTGSRGACVDGVRAFRNARDWAREQRDEAIKLANERANDRPPTDPTLASSFTPEVSSLVATTSLGTAGESQSQESLAMHQQPETSTDELAMDINLPANRSSRSQQSHRRNRTTGEASTRRSSLATWARQNEQ</sequence>
<reference evidence="2 3" key="1">
    <citation type="journal article" date="2018" name="IMA Fungus">
        <title>IMA Genome-F 9: Draft genome sequence of Annulohypoxylon stygium, Aspergillus mulundensis, Berkeleyomyces basicola (syn. Thielaviopsis basicola), Ceratocystis smalleyi, two Cercospora beticola strains, Coleophoma cylindrospora, Fusarium fracticaudum, Phialophora cf. hyalina, and Morchella septimelata.</title>
        <authorList>
            <person name="Wingfield B.D."/>
            <person name="Bills G.F."/>
            <person name="Dong Y."/>
            <person name="Huang W."/>
            <person name="Nel W.J."/>
            <person name="Swalarsk-Parry B.S."/>
            <person name="Vaghefi N."/>
            <person name="Wilken P.M."/>
            <person name="An Z."/>
            <person name="de Beer Z.W."/>
            <person name="De Vos L."/>
            <person name="Chen L."/>
            <person name="Duong T.A."/>
            <person name="Gao Y."/>
            <person name="Hammerbacher A."/>
            <person name="Kikkert J.R."/>
            <person name="Li Y."/>
            <person name="Li H."/>
            <person name="Li K."/>
            <person name="Li Q."/>
            <person name="Liu X."/>
            <person name="Ma X."/>
            <person name="Naidoo K."/>
            <person name="Pethybridge S.J."/>
            <person name="Sun J."/>
            <person name="Steenkamp E.T."/>
            <person name="van der Nest M.A."/>
            <person name="van Wyk S."/>
            <person name="Wingfield M.J."/>
            <person name="Xiong C."/>
            <person name="Yue Q."/>
            <person name="Zhang X."/>
        </authorList>
    </citation>
    <scope>NUCLEOTIDE SEQUENCE [LARGE SCALE GENOMIC DNA]</scope>
    <source>
        <strain evidence="2 3">BP 5553</strain>
    </source>
</reference>
<dbReference type="OrthoDB" id="3561869at2759"/>
<dbReference type="AlphaFoldDB" id="A0A370TA77"/>
<feature type="compositionally biased region" description="Basic and acidic residues" evidence="1">
    <location>
        <begin position="240"/>
        <end position="250"/>
    </location>
</feature>
<dbReference type="STRING" id="2656787.A0A370TA77"/>